<sequence length="84" mass="9300">KATFPVFFSPVKREVYEDDEEAVQVKEQSILELASLLAQTGQAEELGGLLKYIRPFLNIISKAKAAHIVRVLLDLLLNMEAATG</sequence>
<evidence type="ECO:0000259" key="1">
    <source>
        <dbReference type="Pfam" id="PF18055"/>
    </source>
</evidence>
<feature type="non-terminal residue" evidence="2">
    <location>
        <position position="84"/>
    </location>
</feature>
<feature type="non-terminal residue" evidence="2">
    <location>
        <position position="1"/>
    </location>
</feature>
<proteinExistence type="predicted"/>
<feature type="domain" description="26S proteasome regulatory subunit Rpn6 N-terminal" evidence="1">
    <location>
        <begin position="12"/>
        <end position="82"/>
    </location>
</feature>
<name>A0A093PGT5_9PASS</name>
<dbReference type="GO" id="GO:0000502">
    <property type="term" value="C:proteasome complex"/>
    <property type="evidence" value="ECO:0007669"/>
    <property type="project" value="UniProtKB-KW"/>
</dbReference>
<dbReference type="Pfam" id="PF18055">
    <property type="entry name" value="RPN6_N"/>
    <property type="match status" value="1"/>
</dbReference>
<reference evidence="2 3" key="1">
    <citation type="submission" date="2014-06" db="EMBL/GenBank/DDBJ databases">
        <title>Genome evolution of avian class.</title>
        <authorList>
            <person name="Zhang G."/>
            <person name="Li C."/>
        </authorList>
    </citation>
    <scope>NUCLEOTIDE SEQUENCE [LARGE SCALE GENOMIC DNA]</scope>
    <source>
        <strain evidence="2">BGI_N305</strain>
    </source>
</reference>
<protein>
    <submittedName>
        <fullName evidence="2">26S proteasome non-ATPase regulatory subunit 11</fullName>
    </submittedName>
</protein>
<evidence type="ECO:0000313" key="3">
    <source>
        <dbReference type="Proteomes" id="UP000053258"/>
    </source>
</evidence>
<evidence type="ECO:0000313" key="2">
    <source>
        <dbReference type="EMBL" id="KFW76093.1"/>
    </source>
</evidence>
<dbReference type="Proteomes" id="UP000053258">
    <property type="component" value="Unassembled WGS sequence"/>
</dbReference>
<keyword evidence="2" id="KW-0647">Proteasome</keyword>
<gene>
    <name evidence="2" type="ORF">N305_11701</name>
</gene>
<dbReference type="Gene3D" id="1.25.40.570">
    <property type="match status" value="1"/>
</dbReference>
<dbReference type="EMBL" id="KL669386">
    <property type="protein sequence ID" value="KFW76093.1"/>
    <property type="molecule type" value="Genomic_DNA"/>
</dbReference>
<dbReference type="OrthoDB" id="1418352at2759"/>
<accession>A0A093PGT5</accession>
<keyword evidence="3" id="KW-1185">Reference proteome</keyword>
<dbReference type="AlphaFoldDB" id="A0A093PGT5"/>
<organism evidence="2 3">
    <name type="scientific">Manacus vitellinus</name>
    <name type="common">golden-collared manakin</name>
    <dbReference type="NCBI Taxonomy" id="328815"/>
    <lineage>
        <taxon>Eukaryota</taxon>
        <taxon>Metazoa</taxon>
        <taxon>Chordata</taxon>
        <taxon>Craniata</taxon>
        <taxon>Vertebrata</taxon>
        <taxon>Euteleostomi</taxon>
        <taxon>Archelosauria</taxon>
        <taxon>Archosauria</taxon>
        <taxon>Dinosauria</taxon>
        <taxon>Saurischia</taxon>
        <taxon>Theropoda</taxon>
        <taxon>Coelurosauria</taxon>
        <taxon>Aves</taxon>
        <taxon>Neognathae</taxon>
        <taxon>Neoaves</taxon>
        <taxon>Telluraves</taxon>
        <taxon>Australaves</taxon>
        <taxon>Passeriformes</taxon>
        <taxon>Pipridae</taxon>
        <taxon>Manacus</taxon>
    </lineage>
</organism>
<dbReference type="InterPro" id="IPR040773">
    <property type="entry name" value="Rpn6_N"/>
</dbReference>